<keyword evidence="5 6" id="KW-0482">Metalloprotease</keyword>
<dbReference type="GO" id="GO:0046872">
    <property type="term" value="F:metal ion binding"/>
    <property type="evidence" value="ECO:0007669"/>
    <property type="project" value="UniProtKB-KW"/>
</dbReference>
<evidence type="ECO:0000256" key="4">
    <source>
        <dbReference type="ARBA" id="ARBA00022833"/>
    </source>
</evidence>
<dbReference type="CDD" id="cd07326">
    <property type="entry name" value="M56_BlaR1_MecR1_like"/>
    <property type="match status" value="1"/>
</dbReference>
<dbReference type="Proteomes" id="UP000019225">
    <property type="component" value="Chromosome"/>
</dbReference>
<evidence type="ECO:0000256" key="2">
    <source>
        <dbReference type="ARBA" id="ARBA00022723"/>
    </source>
</evidence>
<keyword evidence="3 6" id="KW-0378">Hydrolase</keyword>
<sequence length="290" mass="29344">MSTDLYLDLAAALLLSLVAVPVSQRLSARVHPRRASRVLVAVALLAALASTGALTALAVAVVVGAVPLVPGGAACVVLVVLLGRLAVVAVDRGRALARCAKALRGSAVHGDLQVLAEERAFACAVPGRPGRVVVSSGMLRALDATGRRALLAHERAHLVGRHHRLVIAGDLAAAVNPLVSPLRAAIRYAVERSADEAAAEQVGDRRAVAHAVAKAALVGLGASWGSPVALAAATGPVPRRVKALLDTGPAPRAGIWAVLALLLLGLALALVTDAAVDLHEVTVQASSPLA</sequence>
<keyword evidence="4 6" id="KW-0862">Zinc</keyword>
<organism evidence="9 10">
    <name type="scientific">Kutzneria albida DSM 43870</name>
    <dbReference type="NCBI Taxonomy" id="1449976"/>
    <lineage>
        <taxon>Bacteria</taxon>
        <taxon>Bacillati</taxon>
        <taxon>Actinomycetota</taxon>
        <taxon>Actinomycetes</taxon>
        <taxon>Pseudonocardiales</taxon>
        <taxon>Pseudonocardiaceae</taxon>
        <taxon>Kutzneria</taxon>
    </lineage>
</organism>
<dbReference type="GO" id="GO:0006508">
    <property type="term" value="P:proteolysis"/>
    <property type="evidence" value="ECO:0007669"/>
    <property type="project" value="UniProtKB-KW"/>
</dbReference>
<feature type="transmembrane region" description="Helical" evidence="7">
    <location>
        <begin position="6"/>
        <end position="26"/>
    </location>
</feature>
<evidence type="ECO:0000256" key="7">
    <source>
        <dbReference type="SAM" id="Phobius"/>
    </source>
</evidence>
<dbReference type="PANTHER" id="PTHR34978">
    <property type="entry name" value="POSSIBLE SENSOR-TRANSDUCER PROTEIN BLAR"/>
    <property type="match status" value="1"/>
</dbReference>
<evidence type="ECO:0000259" key="8">
    <source>
        <dbReference type="Pfam" id="PF01435"/>
    </source>
</evidence>
<comment type="cofactor">
    <cofactor evidence="6">
        <name>Zn(2+)</name>
        <dbReference type="ChEBI" id="CHEBI:29105"/>
    </cofactor>
    <text evidence="6">Binds 1 zinc ion per subunit.</text>
</comment>
<dbReference type="Pfam" id="PF01435">
    <property type="entry name" value="Peptidase_M48"/>
    <property type="match status" value="1"/>
</dbReference>
<dbReference type="Gene3D" id="3.30.2010.10">
    <property type="entry name" value="Metalloproteases ('zincins'), catalytic domain"/>
    <property type="match status" value="1"/>
</dbReference>
<keyword evidence="1 6" id="KW-0645">Protease</keyword>
<dbReference type="OrthoDB" id="3541294at2"/>
<dbReference type="InterPro" id="IPR052173">
    <property type="entry name" value="Beta-lactam_resp_regulator"/>
</dbReference>
<feature type="domain" description="Peptidase M48" evidence="8">
    <location>
        <begin position="114"/>
        <end position="168"/>
    </location>
</feature>
<gene>
    <name evidence="9" type="ORF">KALB_4649</name>
</gene>
<evidence type="ECO:0000256" key="6">
    <source>
        <dbReference type="RuleBase" id="RU003983"/>
    </source>
</evidence>
<dbReference type="STRING" id="1449976.KALB_4649"/>
<reference evidence="9 10" key="1">
    <citation type="journal article" date="2014" name="BMC Genomics">
        <title>Complete genome sequence of producer of the glycopeptide antibiotic Aculeximycin Kutzneria albida DSM 43870T, a representative of minor genus of Pseudonocardiaceae.</title>
        <authorList>
            <person name="Rebets Y."/>
            <person name="Tokovenko B."/>
            <person name="Lushchyk I."/>
            <person name="Ruckert C."/>
            <person name="Zaburannyi N."/>
            <person name="Bechthold A."/>
            <person name="Kalinowski J."/>
            <person name="Luzhetskyy A."/>
        </authorList>
    </citation>
    <scope>NUCLEOTIDE SEQUENCE [LARGE SCALE GENOMIC DNA]</scope>
    <source>
        <strain evidence="9">DSM 43870</strain>
    </source>
</reference>
<dbReference type="EMBL" id="CP007155">
    <property type="protein sequence ID" value="AHH98011.1"/>
    <property type="molecule type" value="Genomic_DNA"/>
</dbReference>
<dbReference type="KEGG" id="kal:KALB_4649"/>
<keyword evidence="7" id="KW-0472">Membrane</keyword>
<name>W5WBT2_9PSEU</name>
<accession>W5WBT2</accession>
<dbReference type="InterPro" id="IPR001915">
    <property type="entry name" value="Peptidase_M48"/>
</dbReference>
<feature type="transmembrane region" description="Helical" evidence="7">
    <location>
        <begin position="38"/>
        <end position="62"/>
    </location>
</feature>
<comment type="similarity">
    <text evidence="6">Belongs to the peptidase M48 family.</text>
</comment>
<dbReference type="eggNOG" id="COG0501">
    <property type="taxonomic scope" value="Bacteria"/>
</dbReference>
<proteinExistence type="inferred from homology"/>
<feature type="transmembrane region" description="Helical" evidence="7">
    <location>
        <begin position="253"/>
        <end position="271"/>
    </location>
</feature>
<dbReference type="HOGENOM" id="CLU_060923_0_0_11"/>
<evidence type="ECO:0000256" key="1">
    <source>
        <dbReference type="ARBA" id="ARBA00022670"/>
    </source>
</evidence>
<keyword evidence="7" id="KW-1133">Transmembrane helix</keyword>
<evidence type="ECO:0000256" key="3">
    <source>
        <dbReference type="ARBA" id="ARBA00022801"/>
    </source>
</evidence>
<keyword evidence="7" id="KW-0812">Transmembrane</keyword>
<evidence type="ECO:0000313" key="10">
    <source>
        <dbReference type="Proteomes" id="UP000019225"/>
    </source>
</evidence>
<dbReference type="PATRIC" id="fig|1449976.3.peg.4683"/>
<dbReference type="GO" id="GO:0004222">
    <property type="term" value="F:metalloendopeptidase activity"/>
    <property type="evidence" value="ECO:0007669"/>
    <property type="project" value="InterPro"/>
</dbReference>
<feature type="transmembrane region" description="Helical" evidence="7">
    <location>
        <begin position="215"/>
        <end position="233"/>
    </location>
</feature>
<dbReference type="PANTHER" id="PTHR34978:SF3">
    <property type="entry name" value="SLR0241 PROTEIN"/>
    <property type="match status" value="1"/>
</dbReference>
<evidence type="ECO:0000256" key="5">
    <source>
        <dbReference type="ARBA" id="ARBA00023049"/>
    </source>
</evidence>
<evidence type="ECO:0000313" key="9">
    <source>
        <dbReference type="EMBL" id="AHH98011.1"/>
    </source>
</evidence>
<keyword evidence="2" id="KW-0479">Metal-binding</keyword>
<protein>
    <recommendedName>
        <fullName evidence="8">Peptidase M48 domain-containing protein</fullName>
    </recommendedName>
</protein>
<dbReference type="AlphaFoldDB" id="W5WBT2"/>
<dbReference type="RefSeq" id="WP_025358057.1">
    <property type="nucleotide sequence ID" value="NZ_CP007155.1"/>
</dbReference>
<keyword evidence="10" id="KW-1185">Reference proteome</keyword>
<feature type="transmembrane region" description="Helical" evidence="7">
    <location>
        <begin position="68"/>
        <end position="90"/>
    </location>
</feature>